<evidence type="ECO:0000313" key="2">
    <source>
        <dbReference type="Proteomes" id="UP000008319"/>
    </source>
</evidence>
<keyword evidence="2" id="KW-1185">Reference proteome</keyword>
<dbReference type="Proteomes" id="UP000008319">
    <property type="component" value="Chromosome"/>
</dbReference>
<gene>
    <name evidence="1" type="ordered locus">PMI2417</name>
</gene>
<protein>
    <submittedName>
        <fullName evidence="1">Uncharacterized protein</fullName>
    </submittedName>
</protein>
<accession>B4EWA5</accession>
<proteinExistence type="predicted"/>
<dbReference type="HOGENOM" id="CLU_2993115_0_0_6"/>
<dbReference type="AlphaFoldDB" id="B4EWA5"/>
<dbReference type="EnsemblBacteria" id="CAR44779">
    <property type="protein sequence ID" value="CAR44779"/>
    <property type="gene ID" value="PMI2417"/>
</dbReference>
<name>B4EWA5_PROMH</name>
<dbReference type="KEGG" id="pmr:PMI2417"/>
<reference evidence="1 2" key="1">
    <citation type="journal article" date="2008" name="J. Bacteriol.">
        <title>Complete genome sequence of uropathogenic Proteus mirabilis, a master of both adherence and motility.</title>
        <authorList>
            <person name="Pearson M.M."/>
            <person name="Sebaihia M."/>
            <person name="Churcher C."/>
            <person name="Quail M.A."/>
            <person name="Seshasayee A.S."/>
            <person name="Luscombe N.M."/>
            <person name="Abdellah Z."/>
            <person name="Arrosmith C."/>
            <person name="Atkin B."/>
            <person name="Chillingworth T."/>
            <person name="Hauser H."/>
            <person name="Jagels K."/>
            <person name="Moule S."/>
            <person name="Mungall K."/>
            <person name="Norbertczak H."/>
            <person name="Rabbinowitsch E."/>
            <person name="Walker D."/>
            <person name="Whithead S."/>
            <person name="Thomson N.R."/>
            <person name="Rather P.N."/>
            <person name="Parkhill J."/>
            <person name="Mobley H.L."/>
        </authorList>
    </citation>
    <scope>NUCLEOTIDE SEQUENCE [LARGE SCALE GENOMIC DNA]</scope>
    <source>
        <strain evidence="1 2">HI4320</strain>
    </source>
</reference>
<sequence>MTGRRSEHSAVRGSSAVVVALVTTTSSRNQVRSPTKLIANLKAYAHRGLEKHRWRVL</sequence>
<organism evidence="1 2">
    <name type="scientific">Proteus mirabilis (strain HI4320)</name>
    <dbReference type="NCBI Taxonomy" id="529507"/>
    <lineage>
        <taxon>Bacteria</taxon>
        <taxon>Pseudomonadati</taxon>
        <taxon>Pseudomonadota</taxon>
        <taxon>Gammaproteobacteria</taxon>
        <taxon>Enterobacterales</taxon>
        <taxon>Morganellaceae</taxon>
        <taxon>Proteus</taxon>
    </lineage>
</organism>
<evidence type="ECO:0000313" key="1">
    <source>
        <dbReference type="EMBL" id="CAR44779.1"/>
    </source>
</evidence>
<dbReference type="EMBL" id="AM942759">
    <property type="protein sequence ID" value="CAR44779.1"/>
    <property type="molecule type" value="Genomic_DNA"/>
</dbReference>